<comment type="catalytic activity">
    <reaction evidence="1">
        <text>D-glucuronate = D-fructuronate</text>
        <dbReference type="Rhea" id="RHEA:13049"/>
        <dbReference type="ChEBI" id="CHEBI:58720"/>
        <dbReference type="ChEBI" id="CHEBI:59863"/>
        <dbReference type="EC" id="5.3.1.12"/>
    </reaction>
</comment>
<evidence type="ECO:0000256" key="1">
    <source>
        <dbReference type="ARBA" id="ARBA00001165"/>
    </source>
</evidence>
<dbReference type="EC" id="5.3.1.12" evidence="4"/>
<sequence>MPTLTAQALRLHPDRLLPSAPEVRSIARRLYDEVRDLPILSPHGHVEAQLLLDDRPFPDPTTLLVTPDHYVTRLLHASGVPLERLGVGQGPLSPDAARSAWRLLCEHWDVYRGTPVRYWLESTLVDVFGVALRPSAATADDLFDTVRDRLAEPGFRPRALFDRFRIEVLATTDDPADDLAAHAALRDDPTFTGRVVPTFRPDRYLEAGRPQWARDVLHLGAVAGVDTGSYAGWVAAMEDRRAWFRAHGGVSTDHSHEDVGTEPLDASDAERLYSAALAGVATPSGTTALRRHMLLEMARMATEDGLTMTLHPGVRRGHHGPTAARFGPDTGHDLPLPGAFTDALRPLLDRFGTHPNLRLVLFTLDESVFSRELAPLAGFYPSVYVGAPWWFLDAPDAIRRWRSAVTETAGLSRTSGFIDDTRALCSIPARHDMARRLDAGYLAGLVADHRLDEDEAAEAVVDLVRGRPREVFGL</sequence>
<dbReference type="Proteomes" id="UP000632740">
    <property type="component" value="Unassembled WGS sequence"/>
</dbReference>
<comment type="similarity">
    <text evidence="3">Belongs to the metallo-dependent hydrolases superfamily. Uronate isomerase family.</text>
</comment>
<dbReference type="RefSeq" id="WP_239069944.1">
    <property type="nucleotide sequence ID" value="NZ_BONK01000003.1"/>
</dbReference>
<dbReference type="PANTHER" id="PTHR30068">
    <property type="entry name" value="URONATE ISOMERASE"/>
    <property type="match status" value="1"/>
</dbReference>
<dbReference type="SUPFAM" id="SSF51556">
    <property type="entry name" value="Metallo-dependent hydrolases"/>
    <property type="match status" value="1"/>
</dbReference>
<keyword evidence="8" id="KW-1185">Reference proteome</keyword>
<evidence type="ECO:0000256" key="2">
    <source>
        <dbReference type="ARBA" id="ARBA00004892"/>
    </source>
</evidence>
<dbReference type="EMBL" id="BONK01000003">
    <property type="protein sequence ID" value="GIG20439.1"/>
    <property type="molecule type" value="Genomic_DNA"/>
</dbReference>
<dbReference type="InterPro" id="IPR003766">
    <property type="entry name" value="Uronate_isomerase"/>
</dbReference>
<dbReference type="InterPro" id="IPR032466">
    <property type="entry name" value="Metal_Hydrolase"/>
</dbReference>
<dbReference type="NCBIfam" id="NF002794">
    <property type="entry name" value="PRK02925.1"/>
    <property type="match status" value="1"/>
</dbReference>
<accession>A0A919U1S7</accession>
<dbReference type="GO" id="GO:0019698">
    <property type="term" value="P:D-galacturonate catabolic process"/>
    <property type="evidence" value="ECO:0007669"/>
    <property type="project" value="TreeGrafter"/>
</dbReference>
<protein>
    <recommendedName>
        <fullName evidence="5">Uronate isomerase</fullName>
        <ecNumber evidence="4">5.3.1.12</ecNumber>
    </recommendedName>
</protein>
<evidence type="ECO:0000256" key="4">
    <source>
        <dbReference type="ARBA" id="ARBA00012546"/>
    </source>
</evidence>
<evidence type="ECO:0000313" key="8">
    <source>
        <dbReference type="Proteomes" id="UP000632740"/>
    </source>
</evidence>
<comment type="pathway">
    <text evidence="2">Carbohydrate metabolism; pentose and glucuronate interconversion.</text>
</comment>
<dbReference type="Gene3D" id="1.10.2020.10">
    <property type="entry name" value="uronate isomerase, domain 2, chain A"/>
    <property type="match status" value="1"/>
</dbReference>
<reference evidence="7" key="1">
    <citation type="submission" date="2021-01" db="EMBL/GenBank/DDBJ databases">
        <title>Whole genome shotgun sequence of Cellulomonas chitinilytica NBRC 110799.</title>
        <authorList>
            <person name="Komaki H."/>
            <person name="Tamura T."/>
        </authorList>
    </citation>
    <scope>NUCLEOTIDE SEQUENCE</scope>
    <source>
        <strain evidence="7">NBRC 110799</strain>
    </source>
</reference>
<dbReference type="Gene3D" id="3.20.20.140">
    <property type="entry name" value="Metal-dependent hydrolases"/>
    <property type="match status" value="1"/>
</dbReference>
<comment type="caution">
    <text evidence="7">The sequence shown here is derived from an EMBL/GenBank/DDBJ whole genome shotgun (WGS) entry which is preliminary data.</text>
</comment>
<organism evidence="7 8">
    <name type="scientific">Cellulomonas chitinilytica</name>
    <dbReference type="NCBI Taxonomy" id="398759"/>
    <lineage>
        <taxon>Bacteria</taxon>
        <taxon>Bacillati</taxon>
        <taxon>Actinomycetota</taxon>
        <taxon>Actinomycetes</taxon>
        <taxon>Micrococcales</taxon>
        <taxon>Cellulomonadaceae</taxon>
        <taxon>Cellulomonas</taxon>
    </lineage>
</organism>
<evidence type="ECO:0000256" key="3">
    <source>
        <dbReference type="ARBA" id="ARBA00008397"/>
    </source>
</evidence>
<dbReference type="AlphaFoldDB" id="A0A919U1S7"/>
<dbReference type="PANTHER" id="PTHR30068:SF4">
    <property type="entry name" value="URONATE ISOMERASE"/>
    <property type="match status" value="1"/>
</dbReference>
<proteinExistence type="inferred from homology"/>
<dbReference type="GO" id="GO:0008880">
    <property type="term" value="F:glucuronate isomerase activity"/>
    <property type="evidence" value="ECO:0007669"/>
    <property type="project" value="UniProtKB-EC"/>
</dbReference>
<keyword evidence="6 7" id="KW-0413">Isomerase</keyword>
<dbReference type="Pfam" id="PF02614">
    <property type="entry name" value="UxaC"/>
    <property type="match status" value="1"/>
</dbReference>
<evidence type="ECO:0000256" key="5">
    <source>
        <dbReference type="ARBA" id="ARBA00020555"/>
    </source>
</evidence>
<gene>
    <name evidence="7" type="ORF">Cch01nite_11630</name>
</gene>
<name>A0A919U1S7_9CELL</name>
<evidence type="ECO:0000313" key="7">
    <source>
        <dbReference type="EMBL" id="GIG20439.1"/>
    </source>
</evidence>
<evidence type="ECO:0000256" key="6">
    <source>
        <dbReference type="ARBA" id="ARBA00023235"/>
    </source>
</evidence>
<dbReference type="GO" id="GO:0042840">
    <property type="term" value="P:D-glucuronate catabolic process"/>
    <property type="evidence" value="ECO:0007669"/>
    <property type="project" value="TreeGrafter"/>
</dbReference>